<feature type="transmembrane region" description="Helical" evidence="8">
    <location>
        <begin position="438"/>
        <end position="461"/>
    </location>
</feature>
<reference evidence="9" key="2">
    <citation type="submission" date="2023-05" db="EMBL/GenBank/DDBJ databases">
        <authorList>
            <person name="Fouks B."/>
        </authorList>
    </citation>
    <scope>NUCLEOTIDE SEQUENCE</scope>
    <source>
        <strain evidence="9">Stay&amp;Tobe</strain>
        <tissue evidence="9">Testes</tissue>
    </source>
</reference>
<reference evidence="9" key="1">
    <citation type="journal article" date="2023" name="IScience">
        <title>Live-bearing cockroach genome reveals convergent evolutionary mechanisms linked to viviparity in insects and beyond.</title>
        <authorList>
            <person name="Fouks B."/>
            <person name="Harrison M.C."/>
            <person name="Mikhailova A.A."/>
            <person name="Marchal E."/>
            <person name="English S."/>
            <person name="Carruthers M."/>
            <person name="Jennings E.C."/>
            <person name="Chiamaka E.L."/>
            <person name="Frigard R.A."/>
            <person name="Pippel M."/>
            <person name="Attardo G.M."/>
            <person name="Benoit J.B."/>
            <person name="Bornberg-Bauer E."/>
            <person name="Tobe S.S."/>
        </authorList>
    </citation>
    <scope>NUCLEOTIDE SEQUENCE</scope>
    <source>
        <strain evidence="9">Stay&amp;Tobe</strain>
    </source>
</reference>
<evidence type="ECO:0000256" key="8">
    <source>
        <dbReference type="SAM" id="Phobius"/>
    </source>
</evidence>
<keyword evidence="10" id="KW-1185">Reference proteome</keyword>
<evidence type="ECO:0000313" key="10">
    <source>
        <dbReference type="Proteomes" id="UP001233999"/>
    </source>
</evidence>
<evidence type="ECO:0000256" key="2">
    <source>
        <dbReference type="ARBA" id="ARBA00022475"/>
    </source>
</evidence>
<protein>
    <submittedName>
        <fullName evidence="9">Uncharacterized protein</fullName>
    </submittedName>
</protein>
<feature type="transmembrane region" description="Helical" evidence="8">
    <location>
        <begin position="191"/>
        <end position="212"/>
    </location>
</feature>
<evidence type="ECO:0000256" key="6">
    <source>
        <dbReference type="ARBA" id="ARBA00023170"/>
    </source>
</evidence>
<comment type="caution">
    <text evidence="9">The sequence shown here is derived from an EMBL/GenBank/DDBJ whole genome shotgun (WGS) entry which is preliminary data.</text>
</comment>
<sequence length="465" mass="53877">MSKYFSQNTRSVIIIIFGDPIYVDQIVKSLNDSLPNKSIIINGDKNLNNLRILTLSRDECGNFKNIELLENCNKSKYTTKDFEIFGKISRFENCHFGILGVHYPPFSILDQDDWVSDGIELKIILIVASHLNMKIRNYNTYETRNTFVLGKQIVEMGCNAPPIYMSRYYSERYSWFVPHAKSQAHWSSLMGVFKAATWVCIILCLILVSLTLKYLGCQEYKDTVKCVLNTWSLFLNVGINNIPRNVSLRTLFLSWMLFSISCTNVFQAFMTSYYIDPGMKHQINTIEELDQSDLLLAIYYSVYNHIYILHDSTKTVLLAFYNEIDMFELYIRNSNVAALSTEDTILYSFRLCFNNMSSSFHKITDSVVSVHRYLELFFTSPFVPLVNQITTRLVEAGIVDKIAQDFLDPSGWTRGVIMTQSDSYDYEPLSMFHMTSSFIYHIFGYVLSMFVFITEILLFHLSPTY</sequence>
<dbReference type="EMBL" id="JASPKZ010008631">
    <property type="protein sequence ID" value="KAJ9579171.1"/>
    <property type="molecule type" value="Genomic_DNA"/>
</dbReference>
<accession>A0AAD7ZES7</accession>
<keyword evidence="2" id="KW-1003">Cell membrane</keyword>
<evidence type="ECO:0000256" key="7">
    <source>
        <dbReference type="ARBA" id="ARBA00023180"/>
    </source>
</evidence>
<dbReference type="InterPro" id="IPR052192">
    <property type="entry name" value="Insect_Ionotropic_Sensory_Rcpt"/>
</dbReference>
<evidence type="ECO:0000256" key="5">
    <source>
        <dbReference type="ARBA" id="ARBA00023136"/>
    </source>
</evidence>
<evidence type="ECO:0000313" key="9">
    <source>
        <dbReference type="EMBL" id="KAJ9579171.1"/>
    </source>
</evidence>
<dbReference type="Proteomes" id="UP001233999">
    <property type="component" value="Unassembled WGS sequence"/>
</dbReference>
<dbReference type="SUPFAM" id="SSF53850">
    <property type="entry name" value="Periplasmic binding protein-like II"/>
    <property type="match status" value="1"/>
</dbReference>
<keyword evidence="5 8" id="KW-0472">Membrane</keyword>
<organism evidence="9 10">
    <name type="scientific">Diploptera punctata</name>
    <name type="common">Pacific beetle cockroach</name>
    <dbReference type="NCBI Taxonomy" id="6984"/>
    <lineage>
        <taxon>Eukaryota</taxon>
        <taxon>Metazoa</taxon>
        <taxon>Ecdysozoa</taxon>
        <taxon>Arthropoda</taxon>
        <taxon>Hexapoda</taxon>
        <taxon>Insecta</taxon>
        <taxon>Pterygota</taxon>
        <taxon>Neoptera</taxon>
        <taxon>Polyneoptera</taxon>
        <taxon>Dictyoptera</taxon>
        <taxon>Blattodea</taxon>
        <taxon>Blaberoidea</taxon>
        <taxon>Blaberidae</taxon>
        <taxon>Diplopterinae</taxon>
        <taxon>Diploptera</taxon>
    </lineage>
</organism>
<dbReference type="GO" id="GO:0005886">
    <property type="term" value="C:plasma membrane"/>
    <property type="evidence" value="ECO:0007669"/>
    <property type="project" value="UniProtKB-SubCell"/>
</dbReference>
<gene>
    <name evidence="9" type="ORF">L9F63_024722</name>
</gene>
<comment type="subcellular location">
    <subcellularLocation>
        <location evidence="1">Cell membrane</location>
        <topology evidence="1">Multi-pass membrane protein</topology>
    </subcellularLocation>
</comment>
<keyword evidence="3 8" id="KW-0812">Transmembrane</keyword>
<dbReference type="PANTHER" id="PTHR42643">
    <property type="entry name" value="IONOTROPIC RECEPTOR 20A-RELATED"/>
    <property type="match status" value="1"/>
</dbReference>
<keyword evidence="6" id="KW-0675">Receptor</keyword>
<keyword evidence="4 8" id="KW-1133">Transmembrane helix</keyword>
<dbReference type="Gene3D" id="1.10.287.70">
    <property type="match status" value="1"/>
</dbReference>
<proteinExistence type="predicted"/>
<name>A0AAD7ZES7_DIPPU</name>
<feature type="transmembrane region" description="Helical" evidence="8">
    <location>
        <begin position="252"/>
        <end position="275"/>
    </location>
</feature>
<evidence type="ECO:0000256" key="1">
    <source>
        <dbReference type="ARBA" id="ARBA00004651"/>
    </source>
</evidence>
<dbReference type="PANTHER" id="PTHR42643:SF30">
    <property type="entry name" value="IONOTROPIC RECEPTOR 40A-RELATED"/>
    <property type="match status" value="1"/>
</dbReference>
<evidence type="ECO:0000256" key="4">
    <source>
        <dbReference type="ARBA" id="ARBA00022989"/>
    </source>
</evidence>
<keyword evidence="7" id="KW-0325">Glycoprotein</keyword>
<dbReference type="AlphaFoldDB" id="A0AAD7ZES7"/>
<evidence type="ECO:0000256" key="3">
    <source>
        <dbReference type="ARBA" id="ARBA00022692"/>
    </source>
</evidence>